<keyword evidence="1" id="KW-0645">Protease</keyword>
<dbReference type="Gene3D" id="3.10.20.370">
    <property type="match status" value="1"/>
</dbReference>
<dbReference type="InterPro" id="IPR012337">
    <property type="entry name" value="RNaseH-like_sf"/>
</dbReference>
<protein>
    <recommendedName>
        <fullName evidence="23">Reverse transcriptase</fullName>
    </recommendedName>
</protein>
<keyword evidence="16" id="KW-0175">Coiled coil</keyword>
<dbReference type="Gene3D" id="1.10.340.70">
    <property type="match status" value="1"/>
</dbReference>
<evidence type="ECO:0000313" key="22">
    <source>
        <dbReference type="Proteomes" id="UP001418222"/>
    </source>
</evidence>
<feature type="region of interest" description="Disordered" evidence="17">
    <location>
        <begin position="35"/>
        <end position="62"/>
    </location>
</feature>
<dbReference type="InterPro" id="IPR001584">
    <property type="entry name" value="Integrase_cat-core"/>
</dbReference>
<dbReference type="Gene3D" id="3.30.70.270">
    <property type="match status" value="2"/>
</dbReference>
<dbReference type="PROSITE" id="PS50994">
    <property type="entry name" value="INTEGRASE"/>
    <property type="match status" value="1"/>
</dbReference>
<evidence type="ECO:0000256" key="14">
    <source>
        <dbReference type="ARBA" id="ARBA00023172"/>
    </source>
</evidence>
<evidence type="ECO:0000256" key="2">
    <source>
        <dbReference type="ARBA" id="ARBA00022679"/>
    </source>
</evidence>
<keyword evidence="11" id="KW-0695">RNA-directed DNA polymerase</keyword>
<dbReference type="InterPro" id="IPR041577">
    <property type="entry name" value="RT_RNaseH_2"/>
</dbReference>
<evidence type="ECO:0000256" key="3">
    <source>
        <dbReference type="ARBA" id="ARBA00022695"/>
    </source>
</evidence>
<dbReference type="Gene3D" id="3.10.10.10">
    <property type="entry name" value="HIV Type 1 Reverse Transcriptase, subunit A, domain 1"/>
    <property type="match status" value="1"/>
</dbReference>
<feature type="chain" id="PRO_5042985583" description="Reverse transcriptase" evidence="18">
    <location>
        <begin position="32"/>
        <end position="1807"/>
    </location>
</feature>
<feature type="domain" description="Integrase catalytic" evidence="20">
    <location>
        <begin position="1404"/>
        <end position="1566"/>
    </location>
</feature>
<feature type="region of interest" description="Disordered" evidence="17">
    <location>
        <begin position="153"/>
        <end position="179"/>
    </location>
</feature>
<dbReference type="GO" id="GO:0003677">
    <property type="term" value="F:DNA binding"/>
    <property type="evidence" value="ECO:0007669"/>
    <property type="project" value="UniProtKB-KW"/>
</dbReference>
<dbReference type="InterPro" id="IPR005162">
    <property type="entry name" value="Retrotrans_gag_dom"/>
</dbReference>
<sequence length="1807" mass="201243">MSPPTPCTSVSAPSLLKFVVVFGILYVGIEPSCLESPDPPSTTSSSPSSCNHQPHLEPSAAPPAIVSSVVSLRRLRRPTLYHTQSIPSCIMVNTRSQEESGRLETLEENLMGLTDSVAAIEENVKTSTQRLEERIDDRLNDIMTLLAQNLKGKAVAEDEPGGSTGNRPEMAGLGGSGAGSAGSGAAGFVPAVSAQAGAGFGAANHGGTGSAWGGLGWSGSASAHTQGPGSGVVGAGWAGSGVASTQGGGFAPAGYGTAGNAAGGSSGVGWASAAPVGLGSGPASHQGGGSGPGGFDLAGGGFGMVGPSAASTGRAGFVPASMGMAGRAGTFTEHAPWRQGRDGLLPPPAGRGQPPGFGRGVQWGEGGPFCHGAPMAGQFQQMPGMAGERGQRPYMAPKLTRMNFPRYSGGDALEWVQKAELFFSYQEVPEAQWVQLASFHLEDDAFQWTQWFLRGREYVPWEEFVEGFTARFGPLEFEDFEALLQKLRQKGTVMEYRTEFEKLANRVQWGEKTLLSCFVSGLKDHLRDEVQAYMPRSLNHAISLARIQEERLNRQRTRSTARQTTTPATARREPSLVGRPTVTRLSWSELQARKEKGLCFNCDEKFAPGHKCQKVQVFMLHQEDQLDEDVFPEEELESGGDLDLTELGVSLHAMEGCHPPPLTMRLAGRIRQERVTILVDSGSTHNFIHPDVAQKVGHAIDTGAAFQVMVADGSKLQCQGVLKAMELRMQGYVGCTDVYLLPIRGSDMVLGVQWLQQLRRVTFDWDQMTMEFLQGERQFCLKGLRSSPVKEISLRSLQQLEESSRLMAVLLGVRSDEDRPTEVPDQMRALVQEYDDIFQEPTTLPPSRFRDHQIVLKTGAEPPNIRPYRYPHMQKAEIERSVKEMLDAGIIRPSTSSFSAPIILVKKKDGSWRFCVDYRALNSVTVKDKFPIPVIEELLDELHGATRFTKLDLRSGYYQILMKEEDVHKTAFRTHDGHYEFLVMANGLTGGPSTFQANMNEIFRPFLRHFVLIFFDDILIYSATWEDHLRHVAQVFSTLRHHKLYARMSKCSFGQQEVEYLGHLVSADGVKADPRKIESMISWPRPLTIRALRGFLGLTGCYRRFVRDYGKIARPLTQLLQKDAFSWQDEVETAFQALKRAMTTTPVLALPDFTQEFVVETDASGVGVGAVLMQGGRPIAFYSKALAPRTLGLSVYEKEMLAVIHAVALWRPYLLGRRFKIRTDHQSLKHFLEQWISSPLQQKWVTKLLGYDYEIEYRPGKDNRVADALSRLPEGALAHISMPQLESMDEIQEEVQRDSELRVIVENLRQAREAAPGYHLQNDRLYYQGRVVIPAQSAWRTVMMHEFHSSPMGGHAGILRTLQRARANVFWKGMRRDIQEFVQKCEVCQRQKYETTSPAGLLTPLEIPHQIWDTVSMDFIDGLPKSKGKTVILVVVDKLSKYGHFLALSHPYTGESVAALFVREIVRLHGIPRAIISDRDPTFVGRFWTELFRLQGTSLRFSTAHHPQTDGQTEVLNRGVETYLRCFVMDEPRTWTTWLHWAEYCFNTSYHSASKLTPFEVVYGRPPPSLSSYESGSTAVAAVDRALRDRDRTLATLRENLRTAQDRMKAQADRHRTEREFQVGDEVFLKLRPYRQLSVAQRTNQKLAPRYYGPFRITRRVGPVAYTLALPEGSPIHPTFHVSLLKQKLGDAVPVFPALPEATSGGELRPIPEEVLLIKWKRRGTAYCPELLVKWKDLPAEHNTWVDLLEFRELYPDYHLEDKLAFDGEGNVKPPDEARLFGQYYKRRQRRVQGDIGAEPMGSAPST</sequence>
<dbReference type="InterPro" id="IPR050951">
    <property type="entry name" value="Retrovirus_Pol_polyprotein"/>
</dbReference>
<keyword evidence="22" id="KW-1185">Reference proteome</keyword>
<evidence type="ECO:0000256" key="7">
    <source>
        <dbReference type="ARBA" id="ARBA00022759"/>
    </source>
</evidence>
<dbReference type="InterPro" id="IPR041588">
    <property type="entry name" value="Integrase_H2C2"/>
</dbReference>
<evidence type="ECO:0000256" key="1">
    <source>
        <dbReference type="ARBA" id="ARBA00022670"/>
    </source>
</evidence>
<dbReference type="Pfam" id="PF17919">
    <property type="entry name" value="RT_RNaseH_2"/>
    <property type="match status" value="1"/>
</dbReference>
<dbReference type="Gene3D" id="2.40.70.10">
    <property type="entry name" value="Acid Proteases"/>
    <property type="match status" value="1"/>
</dbReference>
<comment type="caution">
    <text evidence="21">The sequence shown here is derived from an EMBL/GenBank/DDBJ whole genome shotgun (WGS) entry which is preliminary data.</text>
</comment>
<dbReference type="FunFam" id="1.10.340.70:FF:000001">
    <property type="entry name" value="Retrovirus-related Pol polyprotein from transposon gypsy-like Protein"/>
    <property type="match status" value="1"/>
</dbReference>
<evidence type="ECO:0000256" key="5">
    <source>
        <dbReference type="ARBA" id="ARBA00022723"/>
    </source>
</evidence>
<dbReference type="InterPro" id="IPR016197">
    <property type="entry name" value="Chromo-like_dom_sf"/>
</dbReference>
<dbReference type="Gene3D" id="3.30.420.10">
    <property type="entry name" value="Ribonuclease H-like superfamily/Ribonuclease H"/>
    <property type="match status" value="1"/>
</dbReference>
<dbReference type="FunFam" id="3.10.10.10:FF:000007">
    <property type="entry name" value="Retrovirus-related Pol polyprotein from transposon 17.6-like Protein"/>
    <property type="match status" value="1"/>
</dbReference>
<dbReference type="CDD" id="cd01647">
    <property type="entry name" value="RT_LTR"/>
    <property type="match status" value="1"/>
</dbReference>
<keyword evidence="9" id="KW-0460">Magnesium</keyword>
<feature type="signal peptide" evidence="18">
    <location>
        <begin position="1"/>
        <end position="31"/>
    </location>
</feature>
<proteinExistence type="predicted"/>
<keyword evidence="10" id="KW-0229">DNA integration</keyword>
<dbReference type="GO" id="GO:0004190">
    <property type="term" value="F:aspartic-type endopeptidase activity"/>
    <property type="evidence" value="ECO:0007669"/>
    <property type="project" value="UniProtKB-KW"/>
</dbReference>
<gene>
    <name evidence="21" type="ORF">KSP39_PZI019068</name>
</gene>
<dbReference type="GO" id="GO:0006508">
    <property type="term" value="P:proteolysis"/>
    <property type="evidence" value="ECO:0007669"/>
    <property type="project" value="UniProtKB-KW"/>
</dbReference>
<keyword evidence="18" id="KW-0732">Signal</keyword>
<dbReference type="Pfam" id="PF08284">
    <property type="entry name" value="RVP_2"/>
    <property type="match status" value="1"/>
</dbReference>
<evidence type="ECO:0000256" key="18">
    <source>
        <dbReference type="SAM" id="SignalP"/>
    </source>
</evidence>
<keyword evidence="14" id="KW-0233">DNA recombination</keyword>
<evidence type="ECO:0000256" key="6">
    <source>
        <dbReference type="ARBA" id="ARBA00022750"/>
    </source>
</evidence>
<dbReference type="InterPro" id="IPR056924">
    <property type="entry name" value="SH3_Tf2-1"/>
</dbReference>
<dbReference type="InterPro" id="IPR043128">
    <property type="entry name" value="Rev_trsase/Diguanyl_cyclase"/>
</dbReference>
<dbReference type="GO" id="GO:0003964">
    <property type="term" value="F:RNA-directed DNA polymerase activity"/>
    <property type="evidence" value="ECO:0007669"/>
    <property type="project" value="UniProtKB-KW"/>
</dbReference>
<dbReference type="InterPro" id="IPR036397">
    <property type="entry name" value="RNaseH_sf"/>
</dbReference>
<dbReference type="InterPro" id="IPR000477">
    <property type="entry name" value="RT_dom"/>
</dbReference>
<reference evidence="21 22" key="1">
    <citation type="journal article" date="2022" name="Nat. Plants">
        <title>Genomes of leafy and leafless Platanthera orchids illuminate the evolution of mycoheterotrophy.</title>
        <authorList>
            <person name="Li M.H."/>
            <person name="Liu K.W."/>
            <person name="Li Z."/>
            <person name="Lu H.C."/>
            <person name="Ye Q.L."/>
            <person name="Zhang D."/>
            <person name="Wang J.Y."/>
            <person name="Li Y.F."/>
            <person name="Zhong Z.M."/>
            <person name="Liu X."/>
            <person name="Yu X."/>
            <person name="Liu D.K."/>
            <person name="Tu X.D."/>
            <person name="Liu B."/>
            <person name="Hao Y."/>
            <person name="Liao X.Y."/>
            <person name="Jiang Y.T."/>
            <person name="Sun W.H."/>
            <person name="Chen J."/>
            <person name="Chen Y.Q."/>
            <person name="Ai Y."/>
            <person name="Zhai J.W."/>
            <person name="Wu S.S."/>
            <person name="Zhou Z."/>
            <person name="Hsiao Y.Y."/>
            <person name="Wu W.L."/>
            <person name="Chen Y.Y."/>
            <person name="Lin Y.F."/>
            <person name="Hsu J.L."/>
            <person name="Li C.Y."/>
            <person name="Wang Z.W."/>
            <person name="Zhao X."/>
            <person name="Zhong W.Y."/>
            <person name="Ma X.K."/>
            <person name="Ma L."/>
            <person name="Huang J."/>
            <person name="Chen G.Z."/>
            <person name="Huang M.Z."/>
            <person name="Huang L."/>
            <person name="Peng D.H."/>
            <person name="Luo Y.B."/>
            <person name="Zou S.Q."/>
            <person name="Chen S.P."/>
            <person name="Lan S."/>
            <person name="Tsai W.C."/>
            <person name="Van de Peer Y."/>
            <person name="Liu Z.J."/>
        </authorList>
    </citation>
    <scope>NUCLEOTIDE SEQUENCE [LARGE SCALE GENOMIC DNA]</scope>
    <source>
        <strain evidence="21">Lor287</strain>
    </source>
</reference>
<dbReference type="Pfam" id="PF24626">
    <property type="entry name" value="SH3_Tf2-1"/>
    <property type="match status" value="1"/>
</dbReference>
<keyword evidence="15" id="KW-0511">Multifunctional enzyme</keyword>
<keyword evidence="2" id="KW-0808">Transferase</keyword>
<dbReference type="SUPFAM" id="SSF54160">
    <property type="entry name" value="Chromo domain-like"/>
    <property type="match status" value="1"/>
</dbReference>
<organism evidence="21 22">
    <name type="scientific">Platanthera zijinensis</name>
    <dbReference type="NCBI Taxonomy" id="2320716"/>
    <lineage>
        <taxon>Eukaryota</taxon>
        <taxon>Viridiplantae</taxon>
        <taxon>Streptophyta</taxon>
        <taxon>Embryophyta</taxon>
        <taxon>Tracheophyta</taxon>
        <taxon>Spermatophyta</taxon>
        <taxon>Magnoliopsida</taxon>
        <taxon>Liliopsida</taxon>
        <taxon>Asparagales</taxon>
        <taxon>Orchidaceae</taxon>
        <taxon>Orchidoideae</taxon>
        <taxon>Orchideae</taxon>
        <taxon>Orchidinae</taxon>
        <taxon>Platanthera</taxon>
    </lineage>
</organism>
<evidence type="ECO:0000256" key="15">
    <source>
        <dbReference type="ARBA" id="ARBA00023268"/>
    </source>
</evidence>
<keyword evidence="4" id="KW-0540">Nuclease</keyword>
<dbReference type="PANTHER" id="PTHR37984">
    <property type="entry name" value="PROTEIN CBG26694"/>
    <property type="match status" value="1"/>
</dbReference>
<dbReference type="SUPFAM" id="SSF50630">
    <property type="entry name" value="Acid proteases"/>
    <property type="match status" value="1"/>
</dbReference>
<dbReference type="EMBL" id="JBBWWQ010000017">
    <property type="protein sequence ID" value="KAK8923969.1"/>
    <property type="molecule type" value="Genomic_DNA"/>
</dbReference>
<accession>A0AAP0B1W0</accession>
<dbReference type="CDD" id="cd09274">
    <property type="entry name" value="RNase_HI_RT_Ty3"/>
    <property type="match status" value="1"/>
</dbReference>
<evidence type="ECO:0000256" key="11">
    <source>
        <dbReference type="ARBA" id="ARBA00022918"/>
    </source>
</evidence>
<dbReference type="GO" id="GO:0006310">
    <property type="term" value="P:DNA recombination"/>
    <property type="evidence" value="ECO:0007669"/>
    <property type="project" value="UniProtKB-KW"/>
</dbReference>
<dbReference type="GO" id="GO:0003887">
    <property type="term" value="F:DNA-directed DNA polymerase activity"/>
    <property type="evidence" value="ECO:0007669"/>
    <property type="project" value="UniProtKB-KW"/>
</dbReference>
<dbReference type="PROSITE" id="PS50878">
    <property type="entry name" value="RT_POL"/>
    <property type="match status" value="1"/>
</dbReference>
<dbReference type="SUPFAM" id="SSF53098">
    <property type="entry name" value="Ribonuclease H-like"/>
    <property type="match status" value="1"/>
</dbReference>
<evidence type="ECO:0000259" key="19">
    <source>
        <dbReference type="PROSITE" id="PS50878"/>
    </source>
</evidence>
<dbReference type="CDD" id="cd00303">
    <property type="entry name" value="retropepsin_like"/>
    <property type="match status" value="1"/>
</dbReference>
<name>A0AAP0B1W0_9ASPA</name>
<evidence type="ECO:0008006" key="23">
    <source>
        <dbReference type="Google" id="ProtNLM"/>
    </source>
</evidence>
<dbReference type="GO" id="GO:0046872">
    <property type="term" value="F:metal ion binding"/>
    <property type="evidence" value="ECO:0007669"/>
    <property type="project" value="UniProtKB-KW"/>
</dbReference>
<evidence type="ECO:0000256" key="16">
    <source>
        <dbReference type="SAM" id="Coils"/>
    </source>
</evidence>
<dbReference type="Proteomes" id="UP001418222">
    <property type="component" value="Unassembled WGS sequence"/>
</dbReference>
<evidence type="ECO:0000256" key="13">
    <source>
        <dbReference type="ARBA" id="ARBA00023125"/>
    </source>
</evidence>
<evidence type="ECO:0000256" key="17">
    <source>
        <dbReference type="SAM" id="MobiDB-lite"/>
    </source>
</evidence>
<dbReference type="SUPFAM" id="SSF56672">
    <property type="entry name" value="DNA/RNA polymerases"/>
    <property type="match status" value="1"/>
</dbReference>
<dbReference type="Pfam" id="PF03732">
    <property type="entry name" value="Retrotrans_gag"/>
    <property type="match status" value="1"/>
</dbReference>
<dbReference type="GO" id="GO:0004519">
    <property type="term" value="F:endonuclease activity"/>
    <property type="evidence" value="ECO:0007669"/>
    <property type="project" value="UniProtKB-KW"/>
</dbReference>
<keyword evidence="3" id="KW-0548">Nucleotidyltransferase</keyword>
<dbReference type="GO" id="GO:0015074">
    <property type="term" value="P:DNA integration"/>
    <property type="evidence" value="ECO:0007669"/>
    <property type="project" value="UniProtKB-KW"/>
</dbReference>
<evidence type="ECO:0000256" key="4">
    <source>
        <dbReference type="ARBA" id="ARBA00022722"/>
    </source>
</evidence>
<keyword evidence="8" id="KW-0378">Hydrolase</keyword>
<evidence type="ECO:0000259" key="20">
    <source>
        <dbReference type="PROSITE" id="PS50994"/>
    </source>
</evidence>
<dbReference type="PANTHER" id="PTHR37984:SF5">
    <property type="entry name" value="PROTEIN NYNRIN-LIKE"/>
    <property type="match status" value="1"/>
</dbReference>
<evidence type="ECO:0000256" key="8">
    <source>
        <dbReference type="ARBA" id="ARBA00022801"/>
    </source>
</evidence>
<dbReference type="InterPro" id="IPR043502">
    <property type="entry name" value="DNA/RNA_pol_sf"/>
</dbReference>
<evidence type="ECO:0000256" key="12">
    <source>
        <dbReference type="ARBA" id="ARBA00022932"/>
    </source>
</evidence>
<feature type="region of interest" description="Disordered" evidence="17">
    <location>
        <begin position="553"/>
        <end position="573"/>
    </location>
</feature>
<evidence type="ECO:0000256" key="9">
    <source>
        <dbReference type="ARBA" id="ARBA00022842"/>
    </source>
</evidence>
<keyword evidence="12" id="KW-0239">DNA-directed DNA polymerase</keyword>
<evidence type="ECO:0000256" key="10">
    <source>
        <dbReference type="ARBA" id="ARBA00022908"/>
    </source>
</evidence>
<feature type="domain" description="Reverse transcriptase" evidence="19">
    <location>
        <begin position="886"/>
        <end position="1065"/>
    </location>
</feature>
<dbReference type="FunFam" id="3.30.70.270:FF:000020">
    <property type="entry name" value="Transposon Tf2-6 polyprotein-like Protein"/>
    <property type="match status" value="1"/>
</dbReference>
<keyword evidence="13" id="KW-0238">DNA-binding</keyword>
<dbReference type="InterPro" id="IPR021109">
    <property type="entry name" value="Peptidase_aspartic_dom_sf"/>
</dbReference>
<evidence type="ECO:0000313" key="21">
    <source>
        <dbReference type="EMBL" id="KAK8923969.1"/>
    </source>
</evidence>
<feature type="coiled-coil region" evidence="16">
    <location>
        <begin position="1587"/>
        <end position="1618"/>
    </location>
</feature>
<keyword evidence="5" id="KW-0479">Metal-binding</keyword>
<keyword evidence="7" id="KW-0255">Endonuclease</keyword>
<dbReference type="Pfam" id="PF00078">
    <property type="entry name" value="RVT_1"/>
    <property type="match status" value="1"/>
</dbReference>
<feature type="compositionally biased region" description="Low complexity" evidence="17">
    <location>
        <begin position="560"/>
        <end position="569"/>
    </location>
</feature>
<dbReference type="Pfam" id="PF17921">
    <property type="entry name" value="Integrase_H2C2"/>
    <property type="match status" value="1"/>
</dbReference>
<keyword evidence="6" id="KW-0064">Aspartyl protease</keyword>